<organism evidence="1 2">
    <name type="scientific">Methanolobus zinderi</name>
    <dbReference type="NCBI Taxonomy" id="536044"/>
    <lineage>
        <taxon>Archaea</taxon>
        <taxon>Methanobacteriati</taxon>
        <taxon>Methanobacteriota</taxon>
        <taxon>Stenosarchaea group</taxon>
        <taxon>Methanomicrobia</taxon>
        <taxon>Methanosarcinales</taxon>
        <taxon>Methanosarcinaceae</taxon>
        <taxon>Methanolobus</taxon>
    </lineage>
</organism>
<reference evidence="1 2" key="1">
    <citation type="submission" date="2020-06" db="EMBL/GenBank/DDBJ databases">
        <title>Methanolobus halotolerans sp. nov., isolated from a saline lake Tus in Siberia.</title>
        <authorList>
            <person name="Shen Y."/>
            <person name="Chen S.-C."/>
            <person name="Lai M.-C."/>
            <person name="Huang H.-H."/>
            <person name="Chiu H.-H."/>
            <person name="Tang S.-L."/>
            <person name="Rogozin D.Y."/>
            <person name="Degermendzhy A.G."/>
        </authorList>
    </citation>
    <scope>NUCLEOTIDE SEQUENCE [LARGE SCALE GENOMIC DNA]</scope>
    <source>
        <strain evidence="1 2">DSM 21339</strain>
    </source>
</reference>
<name>A0A7D5E9H4_9EURY</name>
<evidence type="ECO:0000313" key="2">
    <source>
        <dbReference type="Proteomes" id="UP000509594"/>
    </source>
</evidence>
<dbReference type="PROSITE" id="PS51257">
    <property type="entry name" value="PROKAR_LIPOPROTEIN"/>
    <property type="match status" value="1"/>
</dbReference>
<dbReference type="RefSeq" id="WP_176965513.1">
    <property type="nucleotide sequence ID" value="NZ_CP058215.1"/>
</dbReference>
<proteinExistence type="predicted"/>
<dbReference type="AlphaFoldDB" id="A0A7D5E9H4"/>
<dbReference type="Proteomes" id="UP000509594">
    <property type="component" value="Chromosome"/>
</dbReference>
<sequence length="139" mass="15294">MPKQYYKILFTCILLYILVSGCVTEEPLETEEVADSFNVSPGTVIHINQIGGDLTVNSHAGDTVEMTAQKKAYFGGREELDKVNIVATEGNRELLIEIEYPIYGTSSVSVDMQLVVPEDSTVKVLETSDNDGYLNLNGE</sequence>
<gene>
    <name evidence="1" type="ORF">HWN40_09525</name>
</gene>
<evidence type="ECO:0000313" key="1">
    <source>
        <dbReference type="EMBL" id="QLC50457.1"/>
    </source>
</evidence>
<dbReference type="GeneID" id="55821914"/>
<dbReference type="KEGG" id="mzi:HWN40_09525"/>
<dbReference type="EMBL" id="CP058215">
    <property type="protein sequence ID" value="QLC50457.1"/>
    <property type="molecule type" value="Genomic_DNA"/>
</dbReference>
<keyword evidence="2" id="KW-1185">Reference proteome</keyword>
<protein>
    <submittedName>
        <fullName evidence="1">Uncharacterized protein</fullName>
    </submittedName>
</protein>
<accession>A0A7D5E9H4</accession>